<dbReference type="InterPro" id="IPR013088">
    <property type="entry name" value="Znf_NHR/GATA"/>
</dbReference>
<feature type="compositionally biased region" description="Polar residues" evidence="7">
    <location>
        <begin position="220"/>
        <end position="230"/>
    </location>
</feature>
<evidence type="ECO:0000256" key="6">
    <source>
        <dbReference type="PROSITE-ProRule" id="PRU00094"/>
    </source>
</evidence>
<dbReference type="PROSITE" id="PS00344">
    <property type="entry name" value="GATA_ZN_FINGER_1"/>
    <property type="match status" value="1"/>
</dbReference>
<feature type="compositionally biased region" description="Basic and acidic residues" evidence="7">
    <location>
        <begin position="86"/>
        <end position="102"/>
    </location>
</feature>
<dbReference type="Proteomes" id="UP001172673">
    <property type="component" value="Unassembled WGS sequence"/>
</dbReference>
<keyword evidence="10" id="KW-1185">Reference proteome</keyword>
<dbReference type="GO" id="GO:0043565">
    <property type="term" value="F:sequence-specific DNA binding"/>
    <property type="evidence" value="ECO:0007669"/>
    <property type="project" value="InterPro"/>
</dbReference>
<dbReference type="Gene3D" id="3.30.50.10">
    <property type="entry name" value="Erythroid Transcription Factor GATA-1, subunit A"/>
    <property type="match status" value="1"/>
</dbReference>
<proteinExistence type="predicted"/>
<evidence type="ECO:0000256" key="2">
    <source>
        <dbReference type="ARBA" id="ARBA00022771"/>
    </source>
</evidence>
<dbReference type="CDD" id="cd00202">
    <property type="entry name" value="ZnF_GATA"/>
    <property type="match status" value="1"/>
</dbReference>
<evidence type="ECO:0000256" key="1">
    <source>
        <dbReference type="ARBA" id="ARBA00022723"/>
    </source>
</evidence>
<comment type="caution">
    <text evidence="9">The sequence shown here is derived from an EMBL/GenBank/DDBJ whole genome shotgun (WGS) entry which is preliminary data.</text>
</comment>
<reference evidence="9" key="1">
    <citation type="submission" date="2022-10" db="EMBL/GenBank/DDBJ databases">
        <title>Culturing micro-colonial fungi from biological soil crusts in the Mojave desert and describing Neophaeococcomyces mojavensis, and introducing the new genera and species Taxawa tesnikishii.</title>
        <authorList>
            <person name="Kurbessoian T."/>
            <person name="Stajich J.E."/>
        </authorList>
    </citation>
    <scope>NUCLEOTIDE SEQUENCE</scope>
    <source>
        <strain evidence="9">TK_41</strain>
    </source>
</reference>
<keyword evidence="2 6" id="KW-0863">Zinc-finger</keyword>
<accession>A0AA38WWA1</accession>
<keyword evidence="1" id="KW-0479">Metal-binding</keyword>
<evidence type="ECO:0000259" key="8">
    <source>
        <dbReference type="PROSITE" id="PS50114"/>
    </source>
</evidence>
<gene>
    <name evidence="9" type="ORF">H2200_013147</name>
</gene>
<dbReference type="PANTHER" id="PTHR47172:SF24">
    <property type="entry name" value="GATA ZINC FINGER DOMAIN-CONTAINING PROTEIN 14-RELATED"/>
    <property type="match status" value="1"/>
</dbReference>
<feature type="compositionally biased region" description="Polar residues" evidence="7">
    <location>
        <begin position="126"/>
        <end position="143"/>
    </location>
</feature>
<organism evidence="9 10">
    <name type="scientific">Cladophialophora chaetospira</name>
    <dbReference type="NCBI Taxonomy" id="386627"/>
    <lineage>
        <taxon>Eukaryota</taxon>
        <taxon>Fungi</taxon>
        <taxon>Dikarya</taxon>
        <taxon>Ascomycota</taxon>
        <taxon>Pezizomycotina</taxon>
        <taxon>Eurotiomycetes</taxon>
        <taxon>Chaetothyriomycetidae</taxon>
        <taxon>Chaetothyriales</taxon>
        <taxon>Herpotrichiellaceae</taxon>
        <taxon>Cladophialophora</taxon>
    </lineage>
</organism>
<evidence type="ECO:0000313" key="10">
    <source>
        <dbReference type="Proteomes" id="UP001172673"/>
    </source>
</evidence>
<dbReference type="AlphaFoldDB" id="A0AA38WWA1"/>
<feature type="region of interest" description="Disordered" evidence="7">
    <location>
        <begin position="46"/>
        <end position="104"/>
    </location>
</feature>
<feature type="domain" description="GATA-type" evidence="8">
    <location>
        <begin position="440"/>
        <end position="470"/>
    </location>
</feature>
<dbReference type="PROSITE" id="PS50114">
    <property type="entry name" value="GATA_ZN_FINGER_2"/>
    <property type="match status" value="1"/>
</dbReference>
<dbReference type="GO" id="GO:0008270">
    <property type="term" value="F:zinc ion binding"/>
    <property type="evidence" value="ECO:0007669"/>
    <property type="project" value="UniProtKB-KW"/>
</dbReference>
<keyword evidence="4" id="KW-0805">Transcription regulation</keyword>
<dbReference type="Pfam" id="PF00320">
    <property type="entry name" value="GATA"/>
    <property type="match status" value="1"/>
</dbReference>
<keyword evidence="5" id="KW-0804">Transcription</keyword>
<protein>
    <recommendedName>
        <fullName evidence="8">GATA-type domain-containing protein</fullName>
    </recommendedName>
</protein>
<name>A0AA38WWA1_9EURO</name>
<dbReference type="InterPro" id="IPR000679">
    <property type="entry name" value="Znf_GATA"/>
</dbReference>
<feature type="compositionally biased region" description="Polar residues" evidence="7">
    <location>
        <begin position="174"/>
        <end position="185"/>
    </location>
</feature>
<evidence type="ECO:0000256" key="7">
    <source>
        <dbReference type="SAM" id="MobiDB-lite"/>
    </source>
</evidence>
<evidence type="ECO:0000256" key="3">
    <source>
        <dbReference type="ARBA" id="ARBA00022833"/>
    </source>
</evidence>
<dbReference type="GO" id="GO:0006355">
    <property type="term" value="P:regulation of DNA-templated transcription"/>
    <property type="evidence" value="ECO:0007669"/>
    <property type="project" value="InterPro"/>
</dbReference>
<feature type="region of interest" description="Disordered" evidence="7">
    <location>
        <begin position="116"/>
        <end position="292"/>
    </location>
</feature>
<dbReference type="SUPFAM" id="SSF57716">
    <property type="entry name" value="Glucocorticoid receptor-like (DNA-binding domain)"/>
    <property type="match status" value="1"/>
</dbReference>
<dbReference type="SMART" id="SM00401">
    <property type="entry name" value="ZnF_GATA"/>
    <property type="match status" value="1"/>
</dbReference>
<dbReference type="EMBL" id="JAPDRK010000027">
    <property type="protein sequence ID" value="KAJ9602292.1"/>
    <property type="molecule type" value="Genomic_DNA"/>
</dbReference>
<keyword evidence="3" id="KW-0862">Zinc</keyword>
<evidence type="ECO:0000313" key="9">
    <source>
        <dbReference type="EMBL" id="KAJ9602292.1"/>
    </source>
</evidence>
<feature type="compositionally biased region" description="Polar residues" evidence="7">
    <location>
        <begin position="46"/>
        <end position="56"/>
    </location>
</feature>
<sequence length="500" mass="54072">MAAVDATSRPRDTLPSISSLDLEIIRSEKNDLSRFSIANGLSISTAPLASPTTSMYSGPPPPYSHAPSTAGSASGPCGYISPPESTTRRSTRDEKESPDLRKSLPSIHEALADKSMPFPAKLPGASQHQSLPTPSTAVASSFSEGPKGPMNPFSQPAGVPVLRDVFAGPPKPASTPTEAQTSTSAFPPVSAPDPRQPVSQHFGYPGSPHPSQASAFRPSSLANTSFNNHNEVPPPKSPRTYDPTRQQMPFPAFSNPDTSNYTPANEPFRFSAGPKPEEARAAFPKPGTETQYSDTVKRHLDVWDATMGLNDISEASARTLDFARIWSQRYQQGNRTGYFHEALPGLNEVDDILRESHRIFENLSYMREVVIVQQNALSEQRARLARGSQIEEEYQGLSDEYKAGGYVGGDAKKRRGVSHPFDSKYAAANAAPKKAAPPGRCHSCNRAETPEWRRGPDGARTLCNACGLHYAKLTRKMGVNKAAALTGSNLRPKHLDSTRP</sequence>
<dbReference type="PANTHER" id="PTHR47172">
    <property type="entry name" value="OS01G0976800 PROTEIN"/>
    <property type="match status" value="1"/>
</dbReference>
<evidence type="ECO:0000256" key="4">
    <source>
        <dbReference type="ARBA" id="ARBA00023015"/>
    </source>
</evidence>
<evidence type="ECO:0000256" key="5">
    <source>
        <dbReference type="ARBA" id="ARBA00023163"/>
    </source>
</evidence>